<comment type="caution">
    <text evidence="1">The sequence shown here is derived from an EMBL/GenBank/DDBJ whole genome shotgun (WGS) entry which is preliminary data.</text>
</comment>
<sequence>MVFFFQSFTLSPKSIGEFGFVRFSSTGDVLTREARNALELGKNVGIQFQGDEKELIRDLVRLEDAELINKES</sequence>
<gene>
    <name evidence="1" type="ORF">V6N11_048143</name>
    <name evidence="2" type="ORF">V6N11_048147</name>
</gene>
<evidence type="ECO:0000313" key="2">
    <source>
        <dbReference type="EMBL" id="KAK8483250.1"/>
    </source>
</evidence>
<proteinExistence type="predicted"/>
<protein>
    <submittedName>
        <fullName evidence="1">Uncharacterized protein</fullName>
    </submittedName>
</protein>
<dbReference type="Proteomes" id="UP001396334">
    <property type="component" value="Unassembled WGS sequence"/>
</dbReference>
<dbReference type="EMBL" id="JBBPBN010000682">
    <property type="protein sequence ID" value="KAK8483246.1"/>
    <property type="molecule type" value="Genomic_DNA"/>
</dbReference>
<evidence type="ECO:0000313" key="3">
    <source>
        <dbReference type="Proteomes" id="UP001396334"/>
    </source>
</evidence>
<organism evidence="1 3">
    <name type="scientific">Hibiscus sabdariffa</name>
    <name type="common">roselle</name>
    <dbReference type="NCBI Taxonomy" id="183260"/>
    <lineage>
        <taxon>Eukaryota</taxon>
        <taxon>Viridiplantae</taxon>
        <taxon>Streptophyta</taxon>
        <taxon>Embryophyta</taxon>
        <taxon>Tracheophyta</taxon>
        <taxon>Spermatophyta</taxon>
        <taxon>Magnoliopsida</taxon>
        <taxon>eudicotyledons</taxon>
        <taxon>Gunneridae</taxon>
        <taxon>Pentapetalae</taxon>
        <taxon>rosids</taxon>
        <taxon>malvids</taxon>
        <taxon>Malvales</taxon>
        <taxon>Malvaceae</taxon>
        <taxon>Malvoideae</taxon>
        <taxon>Hibiscus</taxon>
    </lineage>
</organism>
<reference evidence="1 3" key="1">
    <citation type="journal article" date="2024" name="G3 (Bethesda)">
        <title>Genome assembly of Hibiscus sabdariffa L. provides insights into metabolisms of medicinal natural products.</title>
        <authorList>
            <person name="Kim T."/>
        </authorList>
    </citation>
    <scope>NUCLEOTIDE SEQUENCE [LARGE SCALE GENOMIC DNA]</scope>
    <source>
        <strain evidence="1">TK-2024</strain>
        <tissue evidence="1">Old leaves</tissue>
    </source>
</reference>
<dbReference type="EMBL" id="JBBPBN010000682">
    <property type="protein sequence ID" value="KAK8483250.1"/>
    <property type="molecule type" value="Genomic_DNA"/>
</dbReference>
<accession>A0ABR1ZRC1</accession>
<evidence type="ECO:0000313" key="1">
    <source>
        <dbReference type="EMBL" id="KAK8483246.1"/>
    </source>
</evidence>
<keyword evidence="3" id="KW-1185">Reference proteome</keyword>
<name>A0ABR1ZRC1_9ROSI</name>